<proteinExistence type="predicted"/>
<keyword evidence="3" id="KW-1185">Reference proteome</keyword>
<dbReference type="Gene3D" id="3.20.20.370">
    <property type="entry name" value="Glycoside hydrolase/deacetylase"/>
    <property type="match status" value="1"/>
</dbReference>
<evidence type="ECO:0000259" key="1">
    <source>
        <dbReference type="PROSITE" id="PS51677"/>
    </source>
</evidence>
<dbReference type="SUPFAM" id="SSF88713">
    <property type="entry name" value="Glycoside hydrolase/deacetylase"/>
    <property type="match status" value="1"/>
</dbReference>
<name>A0ABS7L1D1_CLOSR</name>
<dbReference type="PANTHER" id="PTHR10587:SF125">
    <property type="entry name" value="POLYSACCHARIDE DEACETYLASE YHEN-RELATED"/>
    <property type="match status" value="1"/>
</dbReference>
<dbReference type="InterPro" id="IPR050248">
    <property type="entry name" value="Polysacc_deacetylase_ArnD"/>
</dbReference>
<dbReference type="InterPro" id="IPR011330">
    <property type="entry name" value="Glyco_hydro/deAcase_b/a-brl"/>
</dbReference>
<dbReference type="PANTHER" id="PTHR10587">
    <property type="entry name" value="GLYCOSYL TRANSFERASE-RELATED"/>
    <property type="match status" value="1"/>
</dbReference>
<protein>
    <submittedName>
        <fullName evidence="2">Polysaccharide deacetylase</fullName>
    </submittedName>
</protein>
<reference evidence="2 3" key="1">
    <citation type="journal article" date="2021" name="Cell Host Microbe">
        <title>in vivo commensal control of Clostridioides difficile virulence.</title>
        <authorList>
            <person name="Girinathan B.P."/>
            <person name="Dibenedetto N."/>
            <person name="Worley J.N."/>
            <person name="Peltier J."/>
            <person name="Arrieta-Ortiz M.L."/>
            <person name="Rupa Christinal Immanuel S."/>
            <person name="Lavin R."/>
            <person name="Delaney M.L."/>
            <person name="Cummins C."/>
            <person name="Hoffmann M."/>
            <person name="Luo Y."/>
            <person name="Gonzalez-Escalona N."/>
            <person name="Allard M."/>
            <person name="Onderdonk A.B."/>
            <person name="Gerber G.K."/>
            <person name="Sonenshein A.L."/>
            <person name="Baliga N."/>
            <person name="Dupuy B."/>
            <person name="Bry L."/>
        </authorList>
    </citation>
    <scope>NUCLEOTIDE SEQUENCE [LARGE SCALE GENOMIC DNA]</scope>
    <source>
        <strain evidence="2 3">DSM 599</strain>
    </source>
</reference>
<evidence type="ECO:0000313" key="3">
    <source>
        <dbReference type="Proteomes" id="UP001299068"/>
    </source>
</evidence>
<sequence>MLKKLNLILAIILIITLNSAYIQGNCNNSKKKVVYLTFDDGPSITNTNNIIDILNKNGVKGTFFVVGNKAMENKNILKKARNLGMSIYPHCNVHDYEKIYSSTDEYFKDLNLCENKINNVLNEKLDFKFVRLPGGSTNRVGKQSVLSGIKKELKSRNVMYIDWNIDSGDATAANVSSECIRKNIKNNAGAYRVEVVLMHDAEGKKSTVTTLENIINEYKLMNYEFKTLDNISNDEIQYLKDVKVINNN</sequence>
<comment type="caution">
    <text evidence="2">The sequence shown here is derived from an EMBL/GenBank/DDBJ whole genome shotgun (WGS) entry which is preliminary data.</text>
</comment>
<dbReference type="PROSITE" id="PS51677">
    <property type="entry name" value="NODB"/>
    <property type="match status" value="1"/>
</dbReference>
<feature type="domain" description="NodB homology" evidence="1">
    <location>
        <begin position="32"/>
        <end position="226"/>
    </location>
</feature>
<dbReference type="Pfam" id="PF01522">
    <property type="entry name" value="Polysacc_deac_1"/>
    <property type="match status" value="1"/>
</dbReference>
<accession>A0ABS7L1D1</accession>
<dbReference type="InterPro" id="IPR002509">
    <property type="entry name" value="NODB_dom"/>
</dbReference>
<dbReference type="Proteomes" id="UP001299068">
    <property type="component" value="Unassembled WGS sequence"/>
</dbReference>
<dbReference type="EMBL" id="JAIKTU010000011">
    <property type="protein sequence ID" value="MBY0756557.1"/>
    <property type="molecule type" value="Genomic_DNA"/>
</dbReference>
<evidence type="ECO:0000313" key="2">
    <source>
        <dbReference type="EMBL" id="MBY0756557.1"/>
    </source>
</evidence>
<gene>
    <name evidence="2" type="ORF">K5V21_14000</name>
</gene>
<dbReference type="CDD" id="cd10944">
    <property type="entry name" value="CE4_SmPgdA_like"/>
    <property type="match status" value="1"/>
</dbReference>
<organism evidence="2 3">
    <name type="scientific">Clostridium sardiniense</name>
    <name type="common">Clostridium absonum</name>
    <dbReference type="NCBI Taxonomy" id="29369"/>
    <lineage>
        <taxon>Bacteria</taxon>
        <taxon>Bacillati</taxon>
        <taxon>Bacillota</taxon>
        <taxon>Clostridia</taxon>
        <taxon>Eubacteriales</taxon>
        <taxon>Clostridiaceae</taxon>
        <taxon>Clostridium</taxon>
    </lineage>
</organism>